<feature type="compositionally biased region" description="Basic residues" evidence="1">
    <location>
        <begin position="216"/>
        <end position="225"/>
    </location>
</feature>
<protein>
    <submittedName>
        <fullName evidence="2">Uncharacterized protein</fullName>
    </submittedName>
</protein>
<gene>
    <name evidence="2" type="ORF">BGZ70_005062</name>
</gene>
<feature type="region of interest" description="Disordered" evidence="1">
    <location>
        <begin position="1"/>
        <end position="55"/>
    </location>
</feature>
<feature type="compositionally biased region" description="Basic and acidic residues" evidence="1">
    <location>
        <begin position="169"/>
        <end position="181"/>
    </location>
</feature>
<dbReference type="Proteomes" id="UP000738359">
    <property type="component" value="Unassembled WGS sequence"/>
</dbReference>
<sequence>MVTSDTPQEGQLDEEQAEQRQQREQEERQQQRQQRRQLKQQNAKHRDQAAIAPAAAPTFEIAAAEAASAHANAFRPEHGQARYPAEYHDYERLREHQKPHREADGRMQDRRQEVAHDPSARPAHAADPASYPAHPPRSRGRTYGQERDDPPLGSADSSPHTGYAQQDGGEYHEDRRQREQGQEDGQQGSGSFEHEGSGSGSGGHAGPGVRVDPGRHGAHHPRIRSAPHSFPSQQRPQHHHQQHATVSHHPNAINRYPFSIPSISAKLDQPHPEDGSDALSSLWK</sequence>
<feature type="compositionally biased region" description="Polar residues" evidence="1">
    <location>
        <begin position="155"/>
        <end position="164"/>
    </location>
</feature>
<evidence type="ECO:0000256" key="1">
    <source>
        <dbReference type="SAM" id="MobiDB-lite"/>
    </source>
</evidence>
<dbReference type="AlphaFoldDB" id="A0A9P6IQ27"/>
<dbReference type="OrthoDB" id="2440929at2759"/>
<evidence type="ECO:0000313" key="3">
    <source>
        <dbReference type="Proteomes" id="UP000738359"/>
    </source>
</evidence>
<feature type="region of interest" description="Disordered" evidence="1">
    <location>
        <begin position="67"/>
        <end position="284"/>
    </location>
</feature>
<proteinExistence type="predicted"/>
<feature type="non-terminal residue" evidence="2">
    <location>
        <position position="284"/>
    </location>
</feature>
<reference evidence="2" key="1">
    <citation type="journal article" date="2020" name="Fungal Divers.">
        <title>Resolving the Mortierellaceae phylogeny through synthesis of multi-gene phylogenetics and phylogenomics.</title>
        <authorList>
            <person name="Vandepol N."/>
            <person name="Liber J."/>
            <person name="Desiro A."/>
            <person name="Na H."/>
            <person name="Kennedy M."/>
            <person name="Barry K."/>
            <person name="Grigoriev I.V."/>
            <person name="Miller A.N."/>
            <person name="O'Donnell K."/>
            <person name="Stajich J.E."/>
            <person name="Bonito G."/>
        </authorList>
    </citation>
    <scope>NUCLEOTIDE SEQUENCE</scope>
    <source>
        <strain evidence="2">CK1249</strain>
    </source>
</reference>
<feature type="compositionally biased region" description="Basic and acidic residues" evidence="1">
    <location>
        <begin position="75"/>
        <end position="119"/>
    </location>
</feature>
<organism evidence="2 3">
    <name type="scientific">Mortierella alpina</name>
    <name type="common">Oleaginous fungus</name>
    <name type="synonym">Mortierella renispora</name>
    <dbReference type="NCBI Taxonomy" id="64518"/>
    <lineage>
        <taxon>Eukaryota</taxon>
        <taxon>Fungi</taxon>
        <taxon>Fungi incertae sedis</taxon>
        <taxon>Mucoromycota</taxon>
        <taxon>Mortierellomycotina</taxon>
        <taxon>Mortierellomycetes</taxon>
        <taxon>Mortierellales</taxon>
        <taxon>Mortierellaceae</taxon>
        <taxon>Mortierella</taxon>
    </lineage>
</organism>
<feature type="compositionally biased region" description="Basic and acidic residues" evidence="1">
    <location>
        <begin position="17"/>
        <end position="30"/>
    </location>
</feature>
<accession>A0A9P6IQ27</accession>
<feature type="compositionally biased region" description="Gly residues" evidence="1">
    <location>
        <begin position="197"/>
        <end position="206"/>
    </location>
</feature>
<comment type="caution">
    <text evidence="2">The sequence shown here is derived from an EMBL/GenBank/DDBJ whole genome shotgun (WGS) entry which is preliminary data.</text>
</comment>
<dbReference type="EMBL" id="JAAAHY010002668">
    <property type="protein sequence ID" value="KAF9944078.1"/>
    <property type="molecule type" value="Genomic_DNA"/>
</dbReference>
<evidence type="ECO:0000313" key="2">
    <source>
        <dbReference type="EMBL" id="KAF9944078.1"/>
    </source>
</evidence>
<keyword evidence="3" id="KW-1185">Reference proteome</keyword>
<name>A0A9P6IQ27_MORAP</name>